<evidence type="ECO:0000313" key="3">
    <source>
        <dbReference type="EMBL" id="EET60519.1"/>
    </source>
</evidence>
<dbReference type="AlphaFoldDB" id="C6LFD4"/>
<dbReference type="STRING" id="168384.SAMN05660368_02149"/>
<dbReference type="Gene3D" id="2.20.25.110">
    <property type="entry name" value="S-adenosyl-L-methionine-dependent methyltransferases"/>
    <property type="match status" value="1"/>
</dbReference>
<comment type="caution">
    <text evidence="3">The sequence shown here is derived from an EMBL/GenBank/DDBJ whole genome shotgun (WGS) entry which is preliminary data.</text>
</comment>
<reference evidence="3" key="1">
    <citation type="submission" date="2009-07" db="EMBL/GenBank/DDBJ databases">
        <authorList>
            <person name="Weinstock G."/>
            <person name="Sodergren E."/>
            <person name="Clifton S."/>
            <person name="Fulton L."/>
            <person name="Fulton B."/>
            <person name="Courtney L."/>
            <person name="Fronick C."/>
            <person name="Harrison M."/>
            <person name="Strong C."/>
            <person name="Farmer C."/>
            <person name="Delahaunty K."/>
            <person name="Markovic C."/>
            <person name="Hall O."/>
            <person name="Minx P."/>
            <person name="Tomlinson C."/>
            <person name="Mitreva M."/>
            <person name="Nelson J."/>
            <person name="Hou S."/>
            <person name="Wollam A."/>
            <person name="Pepin K.H."/>
            <person name="Johnson M."/>
            <person name="Bhonagiri V."/>
            <person name="Nash W.E."/>
            <person name="Warren W."/>
            <person name="Chinwalla A."/>
            <person name="Mardis E.R."/>
            <person name="Wilson R.K."/>
        </authorList>
    </citation>
    <scope>NUCLEOTIDE SEQUENCE [LARGE SCALE GENOMIC DNA]</scope>
    <source>
        <strain evidence="3">DSM 14469</strain>
    </source>
</reference>
<protein>
    <recommendedName>
        <fullName evidence="2">Methyltransferase domain-containing protein</fullName>
    </recommendedName>
</protein>
<dbReference type="Pfam" id="PF13649">
    <property type="entry name" value="Methyltransf_25"/>
    <property type="match status" value="1"/>
</dbReference>
<dbReference type="RefSeq" id="WP_006862128.1">
    <property type="nucleotide sequence ID" value="NZ_ACCL02000010.1"/>
</dbReference>
<dbReference type="SUPFAM" id="SSF53335">
    <property type="entry name" value="S-adenosyl-L-methionine-dependent methyltransferases"/>
    <property type="match status" value="1"/>
</dbReference>
<sequence>MSDLYERPDIYDLLENENRHGAIKRHWEKVFDGKKIHTMLDVSIGTGNLTLPAAELGIRLSGSDLSSAMLKKCEEKACERNLEIDLRVSDFRKLDQHFHEAYDCVASTGNSIPYVTNEEAEMVLEQMDALVKRHGYLYFDMRNWDKILEERKRFYLYDPVFDGDIRINFLQVWDYNMDQSMTFHLLYLFEKNRQIFQKEHFEEHYFPIKRSRLLEKLQSMGYRKMEVMCHPAFLENVDPDVADWYCLIAQKE</sequence>
<gene>
    <name evidence="3" type="ORF">BRYFOR_07336</name>
</gene>
<keyword evidence="4" id="KW-1185">Reference proteome</keyword>
<accession>C6LFD4</accession>
<dbReference type="GO" id="GO:0016740">
    <property type="term" value="F:transferase activity"/>
    <property type="evidence" value="ECO:0007669"/>
    <property type="project" value="UniProtKB-KW"/>
</dbReference>
<dbReference type="EMBL" id="ACCL02000010">
    <property type="protein sequence ID" value="EET60519.1"/>
    <property type="molecule type" value="Genomic_DNA"/>
</dbReference>
<dbReference type="InterPro" id="IPR029063">
    <property type="entry name" value="SAM-dependent_MTases_sf"/>
</dbReference>
<name>C6LFD4_9FIRM</name>
<evidence type="ECO:0000256" key="1">
    <source>
        <dbReference type="ARBA" id="ARBA00022679"/>
    </source>
</evidence>
<feature type="domain" description="Methyltransferase" evidence="2">
    <location>
        <begin position="40"/>
        <end position="135"/>
    </location>
</feature>
<evidence type="ECO:0000259" key="2">
    <source>
        <dbReference type="Pfam" id="PF13649"/>
    </source>
</evidence>
<keyword evidence="1" id="KW-0808">Transferase</keyword>
<dbReference type="InterPro" id="IPR041698">
    <property type="entry name" value="Methyltransf_25"/>
</dbReference>
<dbReference type="OrthoDB" id="122388at2"/>
<dbReference type="Proteomes" id="UP000005561">
    <property type="component" value="Unassembled WGS sequence"/>
</dbReference>
<organism evidence="3 4">
    <name type="scientific">Marvinbryantia formatexigens DSM 14469</name>
    <dbReference type="NCBI Taxonomy" id="478749"/>
    <lineage>
        <taxon>Bacteria</taxon>
        <taxon>Bacillati</taxon>
        <taxon>Bacillota</taxon>
        <taxon>Clostridia</taxon>
        <taxon>Lachnospirales</taxon>
        <taxon>Lachnospiraceae</taxon>
        <taxon>Marvinbryantia</taxon>
    </lineage>
</organism>
<proteinExistence type="predicted"/>
<dbReference type="Gene3D" id="3.40.50.150">
    <property type="entry name" value="Vaccinia Virus protein VP39"/>
    <property type="match status" value="1"/>
</dbReference>
<dbReference type="eggNOG" id="COG2227">
    <property type="taxonomic scope" value="Bacteria"/>
</dbReference>
<dbReference type="PANTHER" id="PTHR43861">
    <property type="entry name" value="TRANS-ACONITATE 2-METHYLTRANSFERASE-RELATED"/>
    <property type="match status" value="1"/>
</dbReference>
<dbReference type="CDD" id="cd02440">
    <property type="entry name" value="AdoMet_MTases"/>
    <property type="match status" value="1"/>
</dbReference>
<evidence type="ECO:0000313" key="4">
    <source>
        <dbReference type="Proteomes" id="UP000005561"/>
    </source>
</evidence>